<dbReference type="InterPro" id="IPR036412">
    <property type="entry name" value="HAD-like_sf"/>
</dbReference>
<dbReference type="RefSeq" id="WP_119897802.1">
    <property type="nucleotide sequence ID" value="NZ_QNRC01000005.1"/>
</dbReference>
<accession>A0A419A7I5</accession>
<dbReference type="InterPro" id="IPR023214">
    <property type="entry name" value="HAD_sf"/>
</dbReference>
<dbReference type="InterPro" id="IPR050155">
    <property type="entry name" value="HAD-like_hydrolase_sf"/>
</dbReference>
<dbReference type="Pfam" id="PF13419">
    <property type="entry name" value="HAD_2"/>
    <property type="match status" value="1"/>
</dbReference>
<dbReference type="Gene3D" id="3.40.50.1000">
    <property type="entry name" value="HAD superfamily/HAD-like"/>
    <property type="match status" value="1"/>
</dbReference>
<dbReference type="NCBIfam" id="TIGR01549">
    <property type="entry name" value="HAD-SF-IA-v1"/>
    <property type="match status" value="1"/>
</dbReference>
<proteinExistence type="predicted"/>
<dbReference type="SFLD" id="SFLDS00003">
    <property type="entry name" value="Haloacid_Dehalogenase"/>
    <property type="match status" value="1"/>
</dbReference>
<dbReference type="NCBIfam" id="TIGR01509">
    <property type="entry name" value="HAD-SF-IA-v3"/>
    <property type="match status" value="1"/>
</dbReference>
<dbReference type="EMBL" id="QZEW01000030">
    <property type="protein sequence ID" value="RJL16668.1"/>
    <property type="molecule type" value="Genomic_DNA"/>
</dbReference>
<dbReference type="InterPro" id="IPR023198">
    <property type="entry name" value="PGP-like_dom2"/>
</dbReference>
<dbReference type="OrthoDB" id="9793014at2"/>
<dbReference type="SFLD" id="SFLDG01129">
    <property type="entry name" value="C1.5:_HAD__Beta-PGM__Phosphata"/>
    <property type="match status" value="1"/>
</dbReference>
<dbReference type="Proteomes" id="UP000283587">
    <property type="component" value="Unassembled WGS sequence"/>
</dbReference>
<protein>
    <submittedName>
        <fullName evidence="1">HAD family hydrolase</fullName>
    </submittedName>
</protein>
<comment type="caution">
    <text evidence="1">The sequence shown here is derived from an EMBL/GenBank/DDBJ whole genome shotgun (WGS) entry which is preliminary data.</text>
</comment>
<dbReference type="AlphaFoldDB" id="A0A419A7I5"/>
<dbReference type="GO" id="GO:0008967">
    <property type="term" value="F:phosphoglycolate phosphatase activity"/>
    <property type="evidence" value="ECO:0007669"/>
    <property type="project" value="TreeGrafter"/>
</dbReference>
<sequence length="218" mass="22664">MKLIVFDVDGTLVDSQHLICAAMGQGFAAAGLPAPAREAILSIVGLSLPLAVARLAPEAAPDAHERITDGYRAAFMAARQMAHAPLYDGAADCLDRLAGRDDWLLAIATGKSRRGLVALVEAHGLQGRFVSMQTADDHPSKPHPSMLERIMAETGIGPGDAVMIGDTAFDMEMARAAGMAGFGVGWGYHPVPALHAAGAALVAADFAGLTAAIEEWAR</sequence>
<dbReference type="GO" id="GO:0006281">
    <property type="term" value="P:DNA repair"/>
    <property type="evidence" value="ECO:0007669"/>
    <property type="project" value="TreeGrafter"/>
</dbReference>
<dbReference type="GO" id="GO:0005829">
    <property type="term" value="C:cytosol"/>
    <property type="evidence" value="ECO:0007669"/>
    <property type="project" value="TreeGrafter"/>
</dbReference>
<organism evidence="1 2">
    <name type="scientific">Paracoccus siganidrum</name>
    <dbReference type="NCBI Taxonomy" id="1276757"/>
    <lineage>
        <taxon>Bacteria</taxon>
        <taxon>Pseudomonadati</taxon>
        <taxon>Pseudomonadota</taxon>
        <taxon>Alphaproteobacteria</taxon>
        <taxon>Rhodobacterales</taxon>
        <taxon>Paracoccaceae</taxon>
        <taxon>Paracoccus</taxon>
    </lineage>
</organism>
<dbReference type="PANTHER" id="PTHR43434:SF24">
    <property type="entry name" value="HYDROLASE-RELATED"/>
    <property type="match status" value="1"/>
</dbReference>
<gene>
    <name evidence="1" type="ORF">D3P05_08795</name>
</gene>
<keyword evidence="2" id="KW-1185">Reference proteome</keyword>
<keyword evidence="1" id="KW-0378">Hydrolase</keyword>
<name>A0A419A7I5_9RHOB</name>
<evidence type="ECO:0000313" key="1">
    <source>
        <dbReference type="EMBL" id="RJL16668.1"/>
    </source>
</evidence>
<dbReference type="InterPro" id="IPR006439">
    <property type="entry name" value="HAD-SF_hydro_IA"/>
</dbReference>
<dbReference type="PANTHER" id="PTHR43434">
    <property type="entry name" value="PHOSPHOGLYCOLATE PHOSPHATASE"/>
    <property type="match status" value="1"/>
</dbReference>
<dbReference type="SFLD" id="SFLDG01135">
    <property type="entry name" value="C1.5.6:_HAD__Beta-PGM__Phospha"/>
    <property type="match status" value="1"/>
</dbReference>
<dbReference type="SUPFAM" id="SSF56784">
    <property type="entry name" value="HAD-like"/>
    <property type="match status" value="1"/>
</dbReference>
<evidence type="ECO:0000313" key="2">
    <source>
        <dbReference type="Proteomes" id="UP000283587"/>
    </source>
</evidence>
<dbReference type="Gene3D" id="1.10.150.240">
    <property type="entry name" value="Putative phosphatase, domain 2"/>
    <property type="match status" value="1"/>
</dbReference>
<dbReference type="InterPro" id="IPR041492">
    <property type="entry name" value="HAD_2"/>
</dbReference>
<reference evidence="2" key="1">
    <citation type="submission" date="2018-09" db="EMBL/GenBank/DDBJ databases">
        <title>Paracoccus onubensis nov. sp. a moderate halophilic bacterium isolated from Gruta de las Maravillas (Aracena, Spain).</title>
        <authorList>
            <person name="Jurado V."/>
            <person name="Gutierrez-Patricio S."/>
            <person name="Gonzalez-Pimentel J.L."/>
            <person name="Miller A.Z."/>
            <person name="Laiz L."/>
            <person name="Saiz-Jimenez C."/>
        </authorList>
    </citation>
    <scope>NUCLEOTIDE SEQUENCE [LARGE SCALE GENOMIC DNA]</scope>
    <source>
        <strain evidence="2">DSM 26381</strain>
    </source>
</reference>